<evidence type="ECO:0000313" key="9">
    <source>
        <dbReference type="RefSeq" id="XP_025418378.1"/>
    </source>
</evidence>
<feature type="transmembrane region" description="Helical" evidence="5">
    <location>
        <begin position="174"/>
        <end position="195"/>
    </location>
</feature>
<dbReference type="Pfam" id="PF04193">
    <property type="entry name" value="PQ-loop"/>
    <property type="match status" value="1"/>
</dbReference>
<name>A0A2S2R496_9HEMI</name>
<dbReference type="Gene3D" id="1.20.1280.290">
    <property type="match status" value="1"/>
</dbReference>
<feature type="signal peptide" evidence="6">
    <location>
        <begin position="1"/>
        <end position="18"/>
    </location>
</feature>
<keyword evidence="2 5" id="KW-0812">Transmembrane</keyword>
<keyword evidence="6" id="KW-0732">Signal</keyword>
<dbReference type="AlphaFoldDB" id="A0A2S2R496"/>
<dbReference type="RefSeq" id="XP_025418378.1">
    <property type="nucleotide sequence ID" value="XM_025562593.1"/>
</dbReference>
<dbReference type="GO" id="GO:0016020">
    <property type="term" value="C:membrane"/>
    <property type="evidence" value="ECO:0007669"/>
    <property type="project" value="UniProtKB-SubCell"/>
</dbReference>
<evidence type="ECO:0000256" key="4">
    <source>
        <dbReference type="ARBA" id="ARBA00023136"/>
    </source>
</evidence>
<dbReference type="PANTHER" id="PTHR12226">
    <property type="entry name" value="MANNOSE-P-DOLICHOL UTILIZATION DEFECT 1 LEC35 -RELATED"/>
    <property type="match status" value="1"/>
</dbReference>
<dbReference type="OrthoDB" id="271506at2759"/>
<evidence type="ECO:0000256" key="5">
    <source>
        <dbReference type="SAM" id="Phobius"/>
    </source>
</evidence>
<dbReference type="InterPro" id="IPR016817">
    <property type="entry name" value="MannP-dilichol_defect-1"/>
</dbReference>
<feature type="transmembrane region" description="Helical" evidence="5">
    <location>
        <begin position="66"/>
        <end position="84"/>
    </location>
</feature>
<keyword evidence="3 5" id="KW-1133">Transmembrane helix</keyword>
<evidence type="ECO:0000256" key="2">
    <source>
        <dbReference type="ARBA" id="ARBA00022692"/>
    </source>
</evidence>
<evidence type="ECO:0000313" key="7">
    <source>
        <dbReference type="EMBL" id="MBY84788.1"/>
    </source>
</evidence>
<reference evidence="9" key="2">
    <citation type="submission" date="2025-04" db="UniProtKB">
        <authorList>
            <consortium name="RefSeq"/>
        </authorList>
    </citation>
    <scope>IDENTIFICATION</scope>
    <source>
        <tissue evidence="9">Whole body</tissue>
    </source>
</reference>
<organism evidence="7">
    <name type="scientific">Sipha flava</name>
    <name type="common">yellow sugarcane aphid</name>
    <dbReference type="NCBI Taxonomy" id="143950"/>
    <lineage>
        <taxon>Eukaryota</taxon>
        <taxon>Metazoa</taxon>
        <taxon>Ecdysozoa</taxon>
        <taxon>Arthropoda</taxon>
        <taxon>Hexapoda</taxon>
        <taxon>Insecta</taxon>
        <taxon>Pterygota</taxon>
        <taxon>Neoptera</taxon>
        <taxon>Paraneoptera</taxon>
        <taxon>Hemiptera</taxon>
        <taxon>Sternorrhyncha</taxon>
        <taxon>Aphidomorpha</taxon>
        <taxon>Aphidoidea</taxon>
        <taxon>Aphididae</taxon>
        <taxon>Sipha</taxon>
    </lineage>
</organism>
<dbReference type="InterPro" id="IPR006603">
    <property type="entry name" value="PQ-loop_rpt"/>
</dbReference>
<sequence length="204" mass="23051">MISNLLSITTIILSVIMKAPQIIRIYNQKQTGGINLTSLLLDVINLSTTTCYNYINNYSLMSYMEYPIILFQQYILIGTVLFYNKYLNVKVLILSAMYIGLYSAFIFELLPSTILTILIPLGTPISLSSKCLQLYTIVKFKNADSISLTTWSISAYTNGARIYTILMDSVDKMLLTNFCLNATLSTSILLTSIYYKQTSTKRTL</sequence>
<protein>
    <submittedName>
        <fullName evidence="7">PQ-loop repeat-containing protein 3</fullName>
    </submittedName>
    <submittedName>
        <fullName evidence="9">Uncharacterized protein LOC112689082</fullName>
    </submittedName>
</protein>
<evidence type="ECO:0000256" key="6">
    <source>
        <dbReference type="SAM" id="SignalP"/>
    </source>
</evidence>
<dbReference type="EMBL" id="GGMS01015585">
    <property type="protein sequence ID" value="MBY84788.1"/>
    <property type="molecule type" value="Transcribed_RNA"/>
</dbReference>
<evidence type="ECO:0000313" key="8">
    <source>
        <dbReference type="Proteomes" id="UP000694846"/>
    </source>
</evidence>
<reference evidence="7" key="1">
    <citation type="submission" date="2018-04" db="EMBL/GenBank/DDBJ databases">
        <title>Transcriptome assembly of Sipha flava.</title>
        <authorList>
            <person name="Scully E.D."/>
            <person name="Geib S.M."/>
            <person name="Palmer N.A."/>
            <person name="Koch K."/>
            <person name="Bradshaw J."/>
            <person name="Heng-Moss T."/>
            <person name="Sarath G."/>
        </authorList>
    </citation>
    <scope>NUCLEOTIDE SEQUENCE</scope>
</reference>
<evidence type="ECO:0000256" key="1">
    <source>
        <dbReference type="ARBA" id="ARBA00004141"/>
    </source>
</evidence>
<feature type="transmembrane region" description="Helical" evidence="5">
    <location>
        <begin position="91"/>
        <end position="119"/>
    </location>
</feature>
<accession>A0A2S2R496</accession>
<comment type="subcellular location">
    <subcellularLocation>
        <location evidence="1">Membrane</location>
        <topology evidence="1">Multi-pass membrane protein</topology>
    </subcellularLocation>
</comment>
<feature type="chain" id="PRO_5044579344" evidence="6">
    <location>
        <begin position="19"/>
        <end position="204"/>
    </location>
</feature>
<keyword evidence="8" id="KW-1185">Reference proteome</keyword>
<evidence type="ECO:0000256" key="3">
    <source>
        <dbReference type="ARBA" id="ARBA00022989"/>
    </source>
</evidence>
<gene>
    <name evidence="7" type="primary">Pqlc3</name>
    <name evidence="9" type="synonym">LOC112689082</name>
    <name evidence="7" type="ORF">g.60738</name>
</gene>
<dbReference type="Proteomes" id="UP000694846">
    <property type="component" value="Unplaced"/>
</dbReference>
<keyword evidence="4 5" id="KW-0472">Membrane</keyword>
<dbReference type="PANTHER" id="PTHR12226:SF3">
    <property type="entry name" value="SOLUTE CARRIER FAMILY 66 MEMBER 3"/>
    <property type="match status" value="1"/>
</dbReference>
<proteinExistence type="predicted"/>